<feature type="compositionally biased region" description="Basic and acidic residues" evidence="1">
    <location>
        <begin position="92"/>
        <end position="104"/>
    </location>
</feature>
<keyword evidence="3" id="KW-1185">Reference proteome</keyword>
<feature type="compositionally biased region" description="Polar residues" evidence="1">
    <location>
        <begin position="221"/>
        <end position="232"/>
    </location>
</feature>
<feature type="compositionally biased region" description="Basic residues" evidence="1">
    <location>
        <begin position="604"/>
        <end position="614"/>
    </location>
</feature>
<dbReference type="OrthoDB" id="10571818at2759"/>
<reference evidence="2" key="1">
    <citation type="submission" date="2020-01" db="EMBL/GenBank/DDBJ databases">
        <authorList>
            <consortium name="DOE Joint Genome Institute"/>
            <person name="Haridas S."/>
            <person name="Albert R."/>
            <person name="Binder M."/>
            <person name="Bloem J."/>
            <person name="Labutti K."/>
            <person name="Salamov A."/>
            <person name="Andreopoulos B."/>
            <person name="Baker S.E."/>
            <person name="Barry K."/>
            <person name="Bills G."/>
            <person name="Bluhm B.H."/>
            <person name="Cannon C."/>
            <person name="Castanera R."/>
            <person name="Culley D.E."/>
            <person name="Daum C."/>
            <person name="Ezra D."/>
            <person name="Gonzalez J.B."/>
            <person name="Henrissat B."/>
            <person name="Kuo A."/>
            <person name="Liang C."/>
            <person name="Lipzen A."/>
            <person name="Lutzoni F."/>
            <person name="Magnuson J."/>
            <person name="Mondo S."/>
            <person name="Nolan M."/>
            <person name="Ohm R."/>
            <person name="Pangilinan J."/>
            <person name="Park H.-J."/>
            <person name="Ramirez L."/>
            <person name="Alfaro M."/>
            <person name="Sun H."/>
            <person name="Tritt A."/>
            <person name="Yoshinaga Y."/>
            <person name="Zwiers L.-H."/>
            <person name="Turgeon B.G."/>
            <person name="Goodwin S.B."/>
            <person name="Spatafora J.W."/>
            <person name="Crous P.W."/>
            <person name="Grigoriev I.V."/>
        </authorList>
    </citation>
    <scope>NUCLEOTIDE SEQUENCE</scope>
    <source>
        <strain evidence="2">CBS 394.84</strain>
    </source>
</reference>
<dbReference type="EMBL" id="ML976617">
    <property type="protein sequence ID" value="KAF1843251.1"/>
    <property type="molecule type" value="Genomic_DNA"/>
</dbReference>
<feature type="compositionally biased region" description="Basic and acidic residues" evidence="1">
    <location>
        <begin position="65"/>
        <end position="79"/>
    </location>
</feature>
<name>A0A9P4GDB9_9PLEO</name>
<feature type="region of interest" description="Disordered" evidence="1">
    <location>
        <begin position="285"/>
        <end position="329"/>
    </location>
</feature>
<gene>
    <name evidence="2" type="ORF">K460DRAFT_432831</name>
</gene>
<feature type="compositionally biased region" description="Polar residues" evidence="1">
    <location>
        <begin position="616"/>
        <end position="625"/>
    </location>
</feature>
<accession>A0A9P4GDB9</accession>
<feature type="compositionally biased region" description="Acidic residues" evidence="1">
    <location>
        <begin position="659"/>
        <end position="679"/>
    </location>
</feature>
<sequence length="679" mass="76018">MSRAFEPSLPDSSGENLLEELSAKTPPRTTRNPAPPSQAAKSSRRKATPAPKKERARTMSQQIESEPRDDGFGGDEPKEKKVKKRVVQQTEPNRRNTRGKEKAKTPGAKQRKASQEDLGKRRLSKTPGNDSRSDDDESGWEDIEPSLAEEDMHAVKNTRKVQGYVTSPKRSKAYQSYTRASTSNKPTPGRKVPDSGAGTGSGKQVSGPRISDWNPGRSETEITLSAPSIANQKQHDLSSIKTKGRTISRSQLTMLDVPLEQEEVTFLSQGPVSDQVLLRIGLDRTSGKPHQHEKHEKGKGKATVVSERSASEVRYPSSEAEDDADVPQPFHDTAVSREERHVSIANQSIQDDDSLLDAKAKQMFDHILDLASNPREWLDFLGQDDFGIAKGSALLTDYGHSSAYDMLVYVFGKMNDNLAKKYEQTCYNYKDITVQVGEEPDLYRPNKIWKAYSILVESRRALSSMRGEEKVRWYNNLWRKIVSRTPYLLRTATDTTLHHYRKQSYVLLLVLTLASEPALGQHVKRNDALLDNHNIWYQDGVSDLLKYLRHDKYPGSSTCEVTKIFSHLSARIHGEQEDYGLATEPDSDSELETAVAETAPEIHHRGRKGGRKVKVATQSAKPTSPTKRRNTRSQSAMTRSIKRAKTTIHGRERGNSDVEMTDGDTAFEYEGDDAFGDLD</sequence>
<feature type="compositionally biased region" description="Polar residues" evidence="1">
    <location>
        <begin position="173"/>
        <end position="186"/>
    </location>
</feature>
<organism evidence="2 3">
    <name type="scientific">Cucurbitaria berberidis CBS 394.84</name>
    <dbReference type="NCBI Taxonomy" id="1168544"/>
    <lineage>
        <taxon>Eukaryota</taxon>
        <taxon>Fungi</taxon>
        <taxon>Dikarya</taxon>
        <taxon>Ascomycota</taxon>
        <taxon>Pezizomycotina</taxon>
        <taxon>Dothideomycetes</taxon>
        <taxon>Pleosporomycetidae</taxon>
        <taxon>Pleosporales</taxon>
        <taxon>Pleosporineae</taxon>
        <taxon>Cucurbitariaceae</taxon>
        <taxon>Cucurbitaria</taxon>
    </lineage>
</organism>
<feature type="region of interest" description="Disordered" evidence="1">
    <location>
        <begin position="599"/>
        <end position="679"/>
    </location>
</feature>
<dbReference type="GeneID" id="63855613"/>
<dbReference type="AlphaFoldDB" id="A0A9P4GDB9"/>
<feature type="region of interest" description="Disordered" evidence="1">
    <location>
        <begin position="1"/>
        <end position="244"/>
    </location>
</feature>
<comment type="caution">
    <text evidence="2">The sequence shown here is derived from an EMBL/GenBank/DDBJ whole genome shotgun (WGS) entry which is preliminary data.</text>
</comment>
<feature type="compositionally biased region" description="Basic residues" evidence="1">
    <location>
        <begin position="287"/>
        <end position="300"/>
    </location>
</feature>
<proteinExistence type="predicted"/>
<dbReference type="RefSeq" id="XP_040785814.1">
    <property type="nucleotide sequence ID" value="XM_040938358.1"/>
</dbReference>
<evidence type="ECO:0000313" key="2">
    <source>
        <dbReference type="EMBL" id="KAF1843251.1"/>
    </source>
</evidence>
<protein>
    <submittedName>
        <fullName evidence="2">Uncharacterized protein</fullName>
    </submittedName>
</protein>
<evidence type="ECO:0000313" key="3">
    <source>
        <dbReference type="Proteomes" id="UP000800039"/>
    </source>
</evidence>
<feature type="compositionally biased region" description="Acidic residues" evidence="1">
    <location>
        <begin position="133"/>
        <end position="149"/>
    </location>
</feature>
<dbReference type="Proteomes" id="UP000800039">
    <property type="component" value="Unassembled WGS sequence"/>
</dbReference>
<evidence type="ECO:0000256" key="1">
    <source>
        <dbReference type="SAM" id="MobiDB-lite"/>
    </source>
</evidence>